<proteinExistence type="predicted"/>
<dbReference type="AlphaFoldDB" id="A0AA36EN86"/>
<feature type="region of interest" description="Disordered" evidence="1">
    <location>
        <begin position="1"/>
        <end position="25"/>
    </location>
</feature>
<protein>
    <submittedName>
        <fullName evidence="2">Uncharacterized protein</fullName>
    </submittedName>
</protein>
<sequence length="149" mass="16452">MPKVDTTPITEKPNPAYPPPPTTSALEPQLVIERKGCFLNVEFIVRDNPITLMVTMVFIRIVLFSIDHHKASIVFSSPVEKNQSDDGHERGKGESVVLRRGNDVCDLEPTSPFFSVIGNLIRDIGDGYSEGRGKQGFWREAAVKGVATN</sequence>
<gene>
    <name evidence="2" type="ORF">LSALG_LOCUS42008</name>
</gene>
<name>A0AA36EN86_LACSI</name>
<evidence type="ECO:0000313" key="2">
    <source>
        <dbReference type="EMBL" id="CAI9303581.1"/>
    </source>
</evidence>
<dbReference type="EMBL" id="OX465085">
    <property type="protein sequence ID" value="CAI9303581.1"/>
    <property type="molecule type" value="Genomic_DNA"/>
</dbReference>
<keyword evidence="3" id="KW-1185">Reference proteome</keyword>
<evidence type="ECO:0000256" key="1">
    <source>
        <dbReference type="SAM" id="MobiDB-lite"/>
    </source>
</evidence>
<evidence type="ECO:0000313" key="3">
    <source>
        <dbReference type="Proteomes" id="UP001177003"/>
    </source>
</evidence>
<reference evidence="2" key="1">
    <citation type="submission" date="2023-04" db="EMBL/GenBank/DDBJ databases">
        <authorList>
            <person name="Vijverberg K."/>
            <person name="Xiong W."/>
            <person name="Schranz E."/>
        </authorList>
    </citation>
    <scope>NUCLEOTIDE SEQUENCE</scope>
</reference>
<organism evidence="2 3">
    <name type="scientific">Lactuca saligna</name>
    <name type="common">Willowleaf lettuce</name>
    <dbReference type="NCBI Taxonomy" id="75948"/>
    <lineage>
        <taxon>Eukaryota</taxon>
        <taxon>Viridiplantae</taxon>
        <taxon>Streptophyta</taxon>
        <taxon>Embryophyta</taxon>
        <taxon>Tracheophyta</taxon>
        <taxon>Spermatophyta</taxon>
        <taxon>Magnoliopsida</taxon>
        <taxon>eudicotyledons</taxon>
        <taxon>Gunneridae</taxon>
        <taxon>Pentapetalae</taxon>
        <taxon>asterids</taxon>
        <taxon>campanulids</taxon>
        <taxon>Asterales</taxon>
        <taxon>Asteraceae</taxon>
        <taxon>Cichorioideae</taxon>
        <taxon>Cichorieae</taxon>
        <taxon>Lactucinae</taxon>
        <taxon>Lactuca</taxon>
    </lineage>
</organism>
<dbReference type="Proteomes" id="UP001177003">
    <property type="component" value="Chromosome 9"/>
</dbReference>
<accession>A0AA36EN86</accession>